<keyword evidence="2" id="KW-0134">Cell wall</keyword>
<dbReference type="InterPro" id="IPR013783">
    <property type="entry name" value="Ig-like_fold"/>
</dbReference>
<dbReference type="InterPro" id="IPR036941">
    <property type="entry name" value="Rcpt_L-dom_sf"/>
</dbReference>
<dbReference type="InterPro" id="IPR026444">
    <property type="entry name" value="Secre_tail"/>
</dbReference>
<dbReference type="AlphaFoldDB" id="A0A2P8GID0"/>
<dbReference type="EMBL" id="PYAS01000001">
    <property type="protein sequence ID" value="PSL33729.1"/>
    <property type="molecule type" value="Genomic_DNA"/>
</dbReference>
<evidence type="ECO:0000256" key="1">
    <source>
        <dbReference type="ARBA" id="ARBA00004191"/>
    </source>
</evidence>
<comment type="subcellular location">
    <subcellularLocation>
        <location evidence="1">Secreted</location>
        <location evidence="1">Cell wall</location>
    </subcellularLocation>
</comment>
<dbReference type="SUPFAM" id="SSF52058">
    <property type="entry name" value="L domain-like"/>
    <property type="match status" value="5"/>
</dbReference>
<protein>
    <submittedName>
        <fullName evidence="9">Putative secreted protein (Por secretion system target)</fullName>
    </submittedName>
</protein>
<feature type="chain" id="PRO_5015104306" evidence="6">
    <location>
        <begin position="21"/>
        <end position="996"/>
    </location>
</feature>
<keyword evidence="5" id="KW-0325">Glycoprotein</keyword>
<dbReference type="RefSeq" id="WP_106593428.1">
    <property type="nucleotide sequence ID" value="NZ_PYAS01000001.1"/>
</dbReference>
<evidence type="ECO:0000256" key="4">
    <source>
        <dbReference type="ARBA" id="ARBA00022729"/>
    </source>
</evidence>
<accession>A0A2P8GID0</accession>
<dbReference type="Proteomes" id="UP000241964">
    <property type="component" value="Unassembled WGS sequence"/>
</dbReference>
<dbReference type="Pfam" id="PF01030">
    <property type="entry name" value="Recep_L_domain"/>
    <property type="match status" value="2"/>
</dbReference>
<dbReference type="Gene3D" id="2.60.40.10">
    <property type="entry name" value="Immunoglobulins"/>
    <property type="match status" value="1"/>
</dbReference>
<keyword evidence="10" id="KW-1185">Reference proteome</keyword>
<dbReference type="PANTHER" id="PTHR31018">
    <property type="entry name" value="SPORULATION-SPECIFIC PROTEIN-RELATED"/>
    <property type="match status" value="1"/>
</dbReference>
<sequence>MKKLTTLLTFLLMSLGIANAQTCGVGGLTFNNQASIDNFNTNNPGCTQIAGPVTISGSDIVNLNGLSAITSITGDLTINNNPLLTNLTGLSGLTEIVLDPDFSGGQLMITNNPALVNLTGLNNLKSIAAFFTISQCNALTSVTGLESLETVGYAMAVSGCTLLTDLDGFDSITSMGGLSISADAGLTSLNGLESLTSLGAFWDYKGISNYNALSSITALPITLRVTGSHGFSGLENVTTVGELTFIECSSLSGLPNLKTVTGTLGITNSSITTLVDLYAIETVGGLLIINNPNLTKCNIQSICRFLVNGTGPFDVFNNGPDCNYTGISSSPTCQGVAAPTDIVNLQGTKTGTQIQLTWQTTSENAVKGFSIERGTTPFAFTAIGFVNSHGDSPNPQNYNYDDTAPGYQNYYRVKEEKLNGDISFSDIIFVEGPAPLCPPGGVSFSTQASIDNFGITFPGCTSITGGVTIRGNDITNLNGLSAITTIKGNLFIGSSPLLQNLNGLSGLTTVQFDTTVLFWDFETGHIFIEKLPQLTNLTGLTALNSVDGNFSITDAVALTSLTGATNLAHIGNTLALSNTKLVNLNGLPNLDFYRGISLAFNPDLVSLAGLPDTDTLYYIRFLANPKLSDISTLNMVKYIHQILVSNNPSLLDLSGLGSVNEIWAFWLDSGGLLSLNGLSSLTTIRYGLFISGPISSLEGLGTVTSFGELSVSNGTLQNFIGLNPAAKIKRLSISANSVTSLSGLNGITSIEKINITGDGLTSLSGLDDVDPEGITELTILYALSLTDCSVKSVCFYLADPTNTANIASNGLGCASRPAIVNSETCLAIMPVDLVSFEGRNTSEGNRLTWKTASEIQNKGFEIERSEDAVVFEKIGFVEGNADSKVANTYSFHDPHPAAVTYYRLKQLDFDGAFEYSKIIAVRDGNSMVKVYPNPSRGRLHIVSKNRNQPYFIRNSQGISVLESSVLPTKPLDTSSLQNGLYLLSVGNDVFKVVVQN</sequence>
<evidence type="ECO:0000259" key="7">
    <source>
        <dbReference type="Pfam" id="PF01030"/>
    </source>
</evidence>
<evidence type="ECO:0000256" key="3">
    <source>
        <dbReference type="ARBA" id="ARBA00022525"/>
    </source>
</evidence>
<name>A0A2P8GID0_9BACT</name>
<keyword evidence="3" id="KW-0964">Secreted</keyword>
<dbReference type="OrthoDB" id="5507063at2"/>
<gene>
    <name evidence="9" type="ORF">CLV60_10198</name>
</gene>
<dbReference type="InterPro" id="IPR051648">
    <property type="entry name" value="CWI-Assembly_Regulator"/>
</dbReference>
<feature type="domain" description="Receptor L-domain" evidence="7">
    <location>
        <begin position="45"/>
        <end position="139"/>
    </location>
</feature>
<evidence type="ECO:0000256" key="5">
    <source>
        <dbReference type="ARBA" id="ARBA00023180"/>
    </source>
</evidence>
<keyword evidence="4 6" id="KW-0732">Signal</keyword>
<feature type="domain" description="Receptor L-domain" evidence="7">
    <location>
        <begin position="459"/>
        <end position="516"/>
    </location>
</feature>
<proteinExistence type="predicted"/>
<dbReference type="Pfam" id="PF18962">
    <property type="entry name" value="Por_Secre_tail"/>
    <property type="match status" value="1"/>
</dbReference>
<dbReference type="InterPro" id="IPR032675">
    <property type="entry name" value="LRR_dom_sf"/>
</dbReference>
<dbReference type="InterPro" id="IPR000494">
    <property type="entry name" value="Rcpt_L-dom"/>
</dbReference>
<organism evidence="9 10">
    <name type="scientific">Dyadobacter jiangsuensis</name>
    <dbReference type="NCBI Taxonomy" id="1591085"/>
    <lineage>
        <taxon>Bacteria</taxon>
        <taxon>Pseudomonadati</taxon>
        <taxon>Bacteroidota</taxon>
        <taxon>Cytophagia</taxon>
        <taxon>Cytophagales</taxon>
        <taxon>Spirosomataceae</taxon>
        <taxon>Dyadobacter</taxon>
    </lineage>
</organism>
<reference evidence="9 10" key="1">
    <citation type="submission" date="2018-03" db="EMBL/GenBank/DDBJ databases">
        <title>Genomic Encyclopedia of Archaeal and Bacterial Type Strains, Phase II (KMG-II): from individual species to whole genera.</title>
        <authorList>
            <person name="Goeker M."/>
        </authorList>
    </citation>
    <scope>NUCLEOTIDE SEQUENCE [LARGE SCALE GENOMIC DNA]</scope>
    <source>
        <strain evidence="9 10">DSM 29057</strain>
    </source>
</reference>
<evidence type="ECO:0000259" key="8">
    <source>
        <dbReference type="Pfam" id="PF18962"/>
    </source>
</evidence>
<dbReference type="Gene3D" id="3.80.10.10">
    <property type="entry name" value="Ribonuclease Inhibitor"/>
    <property type="match status" value="1"/>
</dbReference>
<evidence type="ECO:0000256" key="6">
    <source>
        <dbReference type="SAM" id="SignalP"/>
    </source>
</evidence>
<evidence type="ECO:0000313" key="9">
    <source>
        <dbReference type="EMBL" id="PSL33729.1"/>
    </source>
</evidence>
<evidence type="ECO:0000256" key="2">
    <source>
        <dbReference type="ARBA" id="ARBA00022512"/>
    </source>
</evidence>
<feature type="signal peptide" evidence="6">
    <location>
        <begin position="1"/>
        <end position="20"/>
    </location>
</feature>
<dbReference type="GO" id="GO:0030313">
    <property type="term" value="C:cell envelope"/>
    <property type="evidence" value="ECO:0007669"/>
    <property type="project" value="UniProtKB-SubCell"/>
</dbReference>
<feature type="domain" description="Secretion system C-terminal sorting" evidence="8">
    <location>
        <begin position="930"/>
        <end position="989"/>
    </location>
</feature>
<evidence type="ECO:0000313" key="10">
    <source>
        <dbReference type="Proteomes" id="UP000241964"/>
    </source>
</evidence>
<dbReference type="PANTHER" id="PTHR31018:SF3">
    <property type="entry name" value="RECEPTOR PROTEIN-TYROSINE KINASE"/>
    <property type="match status" value="1"/>
</dbReference>
<dbReference type="Gene3D" id="3.80.20.20">
    <property type="entry name" value="Receptor L-domain"/>
    <property type="match status" value="2"/>
</dbReference>
<comment type="caution">
    <text evidence="9">The sequence shown here is derived from an EMBL/GenBank/DDBJ whole genome shotgun (WGS) entry which is preliminary data.</text>
</comment>